<keyword evidence="5" id="KW-0862">Zinc</keyword>
<keyword evidence="10" id="KW-0539">Nucleus</keyword>
<keyword evidence="15" id="KW-1185">Reference proteome</keyword>
<dbReference type="InterPro" id="IPR000679">
    <property type="entry name" value="Znf_GATA"/>
</dbReference>
<evidence type="ECO:0000256" key="10">
    <source>
        <dbReference type="ARBA" id="ARBA00023242"/>
    </source>
</evidence>
<dbReference type="GO" id="GO:0045165">
    <property type="term" value="P:cell fate commitment"/>
    <property type="evidence" value="ECO:0007669"/>
    <property type="project" value="TreeGrafter"/>
</dbReference>
<gene>
    <name evidence="14" type="ORF">BSL78_25215</name>
</gene>
<keyword evidence="9" id="KW-0804">Transcription</keyword>
<dbReference type="InterPro" id="IPR013088">
    <property type="entry name" value="Znf_NHR/GATA"/>
</dbReference>
<evidence type="ECO:0000256" key="2">
    <source>
        <dbReference type="ARBA" id="ARBA00022723"/>
    </source>
</evidence>
<dbReference type="Pfam" id="PF00320">
    <property type="entry name" value="GATA"/>
    <property type="match status" value="2"/>
</dbReference>
<evidence type="ECO:0000256" key="12">
    <source>
        <dbReference type="SAM" id="MobiDB-lite"/>
    </source>
</evidence>
<dbReference type="CDD" id="cd00202">
    <property type="entry name" value="ZnF_GATA"/>
    <property type="match status" value="2"/>
</dbReference>
<keyword evidence="8" id="KW-0010">Activator</keyword>
<dbReference type="GO" id="GO:0000981">
    <property type="term" value="F:DNA-binding transcription factor activity, RNA polymerase II-specific"/>
    <property type="evidence" value="ECO:0007669"/>
    <property type="project" value="TreeGrafter"/>
</dbReference>
<dbReference type="GO" id="GO:0008270">
    <property type="term" value="F:zinc ion binding"/>
    <property type="evidence" value="ECO:0007669"/>
    <property type="project" value="UniProtKB-KW"/>
</dbReference>
<feature type="domain" description="GATA-type" evidence="13">
    <location>
        <begin position="78"/>
        <end position="131"/>
    </location>
</feature>
<evidence type="ECO:0000256" key="1">
    <source>
        <dbReference type="ARBA" id="ARBA00004123"/>
    </source>
</evidence>
<comment type="subcellular location">
    <subcellularLocation>
        <location evidence="1">Nucleus</location>
    </subcellularLocation>
</comment>
<keyword evidence="7" id="KW-0238">DNA-binding</keyword>
<dbReference type="SMART" id="SM00401">
    <property type="entry name" value="ZnF_GATA"/>
    <property type="match status" value="2"/>
</dbReference>
<keyword evidence="6" id="KW-0805">Transcription regulation</keyword>
<evidence type="ECO:0000259" key="13">
    <source>
        <dbReference type="PROSITE" id="PS50114"/>
    </source>
</evidence>
<evidence type="ECO:0000256" key="6">
    <source>
        <dbReference type="ARBA" id="ARBA00023015"/>
    </source>
</evidence>
<dbReference type="GO" id="GO:0000122">
    <property type="term" value="P:negative regulation of transcription by RNA polymerase II"/>
    <property type="evidence" value="ECO:0007669"/>
    <property type="project" value="TreeGrafter"/>
</dbReference>
<evidence type="ECO:0000256" key="3">
    <source>
        <dbReference type="ARBA" id="ARBA00022737"/>
    </source>
</evidence>
<evidence type="ECO:0000256" key="9">
    <source>
        <dbReference type="ARBA" id="ARBA00023163"/>
    </source>
</evidence>
<evidence type="ECO:0000256" key="8">
    <source>
        <dbReference type="ARBA" id="ARBA00023159"/>
    </source>
</evidence>
<dbReference type="FunFam" id="3.30.50.10:FF:000001">
    <property type="entry name" value="GATA transcription factor (GATAd)"/>
    <property type="match status" value="1"/>
</dbReference>
<dbReference type="AlphaFoldDB" id="A0A2G8JQ98"/>
<dbReference type="Gene3D" id="3.30.50.10">
    <property type="entry name" value="Erythroid Transcription Factor GATA-1, subunit A"/>
    <property type="match status" value="2"/>
</dbReference>
<reference evidence="14 15" key="1">
    <citation type="journal article" date="2017" name="PLoS Biol.">
        <title>The sea cucumber genome provides insights into morphological evolution and visceral regeneration.</title>
        <authorList>
            <person name="Zhang X."/>
            <person name="Sun L."/>
            <person name="Yuan J."/>
            <person name="Sun Y."/>
            <person name="Gao Y."/>
            <person name="Zhang L."/>
            <person name="Li S."/>
            <person name="Dai H."/>
            <person name="Hamel J.F."/>
            <person name="Liu C."/>
            <person name="Yu Y."/>
            <person name="Liu S."/>
            <person name="Lin W."/>
            <person name="Guo K."/>
            <person name="Jin S."/>
            <person name="Xu P."/>
            <person name="Storey K.B."/>
            <person name="Huan P."/>
            <person name="Zhang T."/>
            <person name="Zhou Y."/>
            <person name="Zhang J."/>
            <person name="Lin C."/>
            <person name="Li X."/>
            <person name="Xing L."/>
            <person name="Huo D."/>
            <person name="Sun M."/>
            <person name="Wang L."/>
            <person name="Mercier A."/>
            <person name="Li F."/>
            <person name="Yang H."/>
            <person name="Xiang J."/>
        </authorList>
    </citation>
    <scope>NUCLEOTIDE SEQUENCE [LARGE SCALE GENOMIC DNA]</scope>
    <source>
        <strain evidence="14">Shaxun</strain>
        <tissue evidence="14">Muscle</tissue>
    </source>
</reference>
<dbReference type="EMBL" id="MRZV01001426">
    <property type="protein sequence ID" value="PIK37952.1"/>
    <property type="molecule type" value="Genomic_DNA"/>
</dbReference>
<dbReference type="GO" id="GO:0000978">
    <property type="term" value="F:RNA polymerase II cis-regulatory region sequence-specific DNA binding"/>
    <property type="evidence" value="ECO:0007669"/>
    <property type="project" value="TreeGrafter"/>
</dbReference>
<accession>A0A2G8JQ98</accession>
<dbReference type="PANTHER" id="PTHR10071">
    <property type="entry name" value="TRANSCRIPTION FACTOR GATA FAMILY MEMBER"/>
    <property type="match status" value="1"/>
</dbReference>
<feature type="compositionally biased region" description="Low complexity" evidence="12">
    <location>
        <begin position="138"/>
        <end position="149"/>
    </location>
</feature>
<dbReference type="GO" id="GO:0005634">
    <property type="term" value="C:nucleus"/>
    <property type="evidence" value="ECO:0007669"/>
    <property type="project" value="UniProtKB-SubCell"/>
</dbReference>
<dbReference type="OrthoDB" id="515401at2759"/>
<evidence type="ECO:0000256" key="5">
    <source>
        <dbReference type="ARBA" id="ARBA00022833"/>
    </source>
</evidence>
<dbReference type="FunFam" id="3.30.50.10:FF:000032">
    <property type="entry name" value="Transcription factor GATA-3"/>
    <property type="match status" value="1"/>
</dbReference>
<feature type="region of interest" description="Disordered" evidence="12">
    <location>
        <begin position="124"/>
        <end position="193"/>
    </location>
</feature>
<dbReference type="GO" id="GO:0045944">
    <property type="term" value="P:positive regulation of transcription by RNA polymerase II"/>
    <property type="evidence" value="ECO:0007669"/>
    <property type="project" value="TreeGrafter"/>
</dbReference>
<dbReference type="PROSITE" id="PS00344">
    <property type="entry name" value="GATA_ZN_FINGER_1"/>
    <property type="match status" value="2"/>
</dbReference>
<evidence type="ECO:0000313" key="15">
    <source>
        <dbReference type="Proteomes" id="UP000230750"/>
    </source>
</evidence>
<comment type="caution">
    <text evidence="14">The sequence shown here is derived from an EMBL/GenBank/DDBJ whole genome shotgun (WGS) entry which is preliminary data.</text>
</comment>
<dbReference type="Proteomes" id="UP000230750">
    <property type="component" value="Unassembled WGS sequence"/>
</dbReference>
<keyword evidence="4 11" id="KW-0863">Zinc-finger</keyword>
<feature type="compositionally biased region" description="Low complexity" evidence="12">
    <location>
        <begin position="165"/>
        <end position="177"/>
    </location>
</feature>
<name>A0A2G8JQ98_STIJA</name>
<dbReference type="PANTHER" id="PTHR10071:SF281">
    <property type="entry name" value="BOX A-BINDING FACTOR-RELATED"/>
    <property type="match status" value="1"/>
</dbReference>
<protein>
    <submittedName>
        <fullName evidence="14">Gata4/5/6</fullName>
    </submittedName>
</protein>
<evidence type="ECO:0000256" key="7">
    <source>
        <dbReference type="ARBA" id="ARBA00023125"/>
    </source>
</evidence>
<dbReference type="STRING" id="307972.A0A2G8JQ98"/>
<proteinExistence type="predicted"/>
<organism evidence="14 15">
    <name type="scientific">Stichopus japonicus</name>
    <name type="common">Sea cucumber</name>
    <dbReference type="NCBI Taxonomy" id="307972"/>
    <lineage>
        <taxon>Eukaryota</taxon>
        <taxon>Metazoa</taxon>
        <taxon>Echinodermata</taxon>
        <taxon>Eleutherozoa</taxon>
        <taxon>Echinozoa</taxon>
        <taxon>Holothuroidea</taxon>
        <taxon>Aspidochirotacea</taxon>
        <taxon>Aspidochirotida</taxon>
        <taxon>Stichopodidae</taxon>
        <taxon>Apostichopus</taxon>
    </lineage>
</organism>
<sequence length="251" mass="27530">MVDGDSPVGLKSMDPCSVWATGPPEYGRECVNCGAISTPLWRRDGTGHYLCNACGLYHKMNGYNRPLLKPQRRMSGSRREGITCANCHTSTTTLWRRNKEGEPVCNACGLYYKLHSVNRPLAMKKDGIQTRKRKPKKQTQQQQTPTSQSANEHSNSSTGIGQNNGTSSQSRGSGKSSVKQESQPSPLQTSSSYSTPIKTEYKYMNLASSLSPVASNLGAYILPSQSVSMPRTTRLCNQGYSCQRPMATPTH</sequence>
<keyword evidence="3" id="KW-0677">Repeat</keyword>
<dbReference type="InterPro" id="IPR039355">
    <property type="entry name" value="Transcription_factor_GATA"/>
</dbReference>
<feature type="domain" description="GATA-type" evidence="13">
    <location>
        <begin position="24"/>
        <end position="78"/>
    </location>
</feature>
<evidence type="ECO:0000256" key="4">
    <source>
        <dbReference type="ARBA" id="ARBA00022771"/>
    </source>
</evidence>
<evidence type="ECO:0000256" key="11">
    <source>
        <dbReference type="PROSITE-ProRule" id="PRU00094"/>
    </source>
</evidence>
<dbReference type="SUPFAM" id="SSF57716">
    <property type="entry name" value="Glucocorticoid receptor-like (DNA-binding domain)"/>
    <property type="match status" value="2"/>
</dbReference>
<feature type="compositionally biased region" description="Polar residues" evidence="12">
    <location>
        <begin position="179"/>
        <end position="193"/>
    </location>
</feature>
<dbReference type="PRINTS" id="PR00619">
    <property type="entry name" value="GATAZNFINGER"/>
</dbReference>
<evidence type="ECO:0000313" key="14">
    <source>
        <dbReference type="EMBL" id="PIK37952.1"/>
    </source>
</evidence>
<keyword evidence="2" id="KW-0479">Metal-binding</keyword>
<dbReference type="PROSITE" id="PS50114">
    <property type="entry name" value="GATA_ZN_FINGER_2"/>
    <property type="match status" value="2"/>
</dbReference>
<feature type="compositionally biased region" description="Polar residues" evidence="12">
    <location>
        <begin position="150"/>
        <end position="164"/>
    </location>
</feature>